<dbReference type="Proteomes" id="UP000887574">
    <property type="component" value="Unplaced"/>
</dbReference>
<reference evidence="3" key="1">
    <citation type="submission" date="2022-11" db="UniProtKB">
        <authorList>
            <consortium name="WormBaseParasite"/>
        </authorList>
    </citation>
    <scope>IDENTIFICATION</scope>
</reference>
<keyword evidence="1" id="KW-0175">Coiled coil</keyword>
<name>A0A915E6G1_9BILA</name>
<evidence type="ECO:0000256" key="1">
    <source>
        <dbReference type="SAM" id="Coils"/>
    </source>
</evidence>
<evidence type="ECO:0000313" key="2">
    <source>
        <dbReference type="Proteomes" id="UP000887574"/>
    </source>
</evidence>
<keyword evidence="2" id="KW-1185">Reference proteome</keyword>
<organism evidence="2 3">
    <name type="scientific">Ditylenchus dipsaci</name>
    <dbReference type="NCBI Taxonomy" id="166011"/>
    <lineage>
        <taxon>Eukaryota</taxon>
        <taxon>Metazoa</taxon>
        <taxon>Ecdysozoa</taxon>
        <taxon>Nematoda</taxon>
        <taxon>Chromadorea</taxon>
        <taxon>Rhabditida</taxon>
        <taxon>Tylenchina</taxon>
        <taxon>Tylenchomorpha</taxon>
        <taxon>Sphaerularioidea</taxon>
        <taxon>Anguinidae</taxon>
        <taxon>Anguininae</taxon>
        <taxon>Ditylenchus</taxon>
    </lineage>
</organism>
<dbReference type="WBParaSite" id="jg3339">
    <property type="protein sequence ID" value="jg3339"/>
    <property type="gene ID" value="jg3339"/>
</dbReference>
<evidence type="ECO:0000313" key="3">
    <source>
        <dbReference type="WBParaSite" id="jg3339"/>
    </source>
</evidence>
<sequence length="137" mass="15297">MLRSTSLLLPTTLRSSFRIAEMSDRLVKLEEAVKNLAMSNKQHLKRIEDSFQKKISEVEQSVLSLQQGLKSKPPSSVILTQTVQTRKTIEFSFTVLGLCGAPFLESPEEEIGGAKWSLSDFFQCDAVNVSQLFAENS</sequence>
<feature type="coiled-coil region" evidence="1">
    <location>
        <begin position="19"/>
        <end position="46"/>
    </location>
</feature>
<protein>
    <submittedName>
        <fullName evidence="3">Uncharacterized protein</fullName>
    </submittedName>
</protein>
<dbReference type="AlphaFoldDB" id="A0A915E6G1"/>
<accession>A0A915E6G1</accession>
<proteinExistence type="predicted"/>